<keyword evidence="4 7" id="KW-0808">Transferase</keyword>
<dbReference type="InterPro" id="IPR005771">
    <property type="entry name" value="GalU_uridylyltTrfase_bac/arc"/>
</dbReference>
<organism evidence="9 10">
    <name type="scientific">Nitrospira japonica</name>
    <dbReference type="NCBI Taxonomy" id="1325564"/>
    <lineage>
        <taxon>Bacteria</taxon>
        <taxon>Pseudomonadati</taxon>
        <taxon>Nitrospirota</taxon>
        <taxon>Nitrospiria</taxon>
        <taxon>Nitrospirales</taxon>
        <taxon>Nitrospiraceae</taxon>
        <taxon>Nitrospira</taxon>
    </lineage>
</organism>
<dbReference type="EC" id="2.7.7.9" evidence="2 7"/>
<dbReference type="Proteomes" id="UP000192042">
    <property type="component" value="Chromosome I"/>
</dbReference>
<name>A0A1W1HZM0_9BACT</name>
<sequence length="360" mass="39902">MHSTQTHPHERSAQNCWIIGSKYFNVKRFWAVGSSRRSVRAGHAFLDFTYPITYYQRMSRSNVRKAIIPAAGMGTRFLPATKASPKEMLPLVDKPLIQYAVEEAVASGIEDIIVVTGRGKRAIEDHFDRSVELEENLKGNGKAQLLSQMRHISNLANFCYVRQPEALGLGHAVLCAQRLIGDEPFAVILGDEIIDAQVPGLAQLIHTYKRRNGAVLGVQEVPHQEVNRYGIVSPGKLATGLHRVLDVVEKPSPSDAPSNLAVIGRYVLPPEVFPILRKTRPGKNGEIQLTDALKELARAAPMYALEIQGQRYDAGDKLGFLIATVEFALKNPALGSEFTDYLHARMTPQKGQRRSRAHKA</sequence>
<evidence type="ECO:0000256" key="2">
    <source>
        <dbReference type="ARBA" id="ARBA00012415"/>
    </source>
</evidence>
<comment type="similarity">
    <text evidence="1 7">Belongs to the UDPGP type 2 family.</text>
</comment>
<dbReference type="InterPro" id="IPR005835">
    <property type="entry name" value="NTP_transferase_dom"/>
</dbReference>
<dbReference type="PANTHER" id="PTHR43197">
    <property type="entry name" value="UTP--GLUCOSE-1-PHOSPHATE URIDYLYLTRANSFERASE"/>
    <property type="match status" value="1"/>
</dbReference>
<reference evidence="9 10" key="1">
    <citation type="submission" date="2017-03" db="EMBL/GenBank/DDBJ databases">
        <authorList>
            <person name="Afonso C.L."/>
            <person name="Miller P.J."/>
            <person name="Scott M.A."/>
            <person name="Spackman E."/>
            <person name="Goraichik I."/>
            <person name="Dimitrov K.M."/>
            <person name="Suarez D.L."/>
            <person name="Swayne D.E."/>
        </authorList>
    </citation>
    <scope>NUCLEOTIDE SEQUENCE [LARGE SCALE GENOMIC DNA]</scope>
    <source>
        <strain evidence="9">Genome sequencing of Nitrospira japonica strain NJ11</strain>
    </source>
</reference>
<keyword evidence="10" id="KW-1185">Reference proteome</keyword>
<evidence type="ECO:0000256" key="5">
    <source>
        <dbReference type="ARBA" id="ARBA00022695"/>
    </source>
</evidence>
<dbReference type="AlphaFoldDB" id="A0A1W1HZM0"/>
<evidence type="ECO:0000256" key="1">
    <source>
        <dbReference type="ARBA" id="ARBA00006890"/>
    </source>
</evidence>
<evidence type="ECO:0000259" key="8">
    <source>
        <dbReference type="Pfam" id="PF00483"/>
    </source>
</evidence>
<dbReference type="GO" id="GO:0003983">
    <property type="term" value="F:UTP:glucose-1-phosphate uridylyltransferase activity"/>
    <property type="evidence" value="ECO:0007669"/>
    <property type="project" value="UniProtKB-EC"/>
</dbReference>
<dbReference type="CDD" id="cd02541">
    <property type="entry name" value="UGPase_prokaryotic"/>
    <property type="match status" value="1"/>
</dbReference>
<evidence type="ECO:0000256" key="7">
    <source>
        <dbReference type="RuleBase" id="RU361259"/>
    </source>
</evidence>
<dbReference type="GO" id="GO:0006011">
    <property type="term" value="P:UDP-alpha-D-glucose metabolic process"/>
    <property type="evidence" value="ECO:0007669"/>
    <property type="project" value="InterPro"/>
</dbReference>
<accession>A0A1W1HZM0</accession>
<dbReference type="NCBIfam" id="TIGR01099">
    <property type="entry name" value="galU"/>
    <property type="match status" value="1"/>
</dbReference>
<dbReference type="InterPro" id="IPR029044">
    <property type="entry name" value="Nucleotide-diphossugar_trans"/>
</dbReference>
<evidence type="ECO:0000313" key="9">
    <source>
        <dbReference type="EMBL" id="SLM46195.1"/>
    </source>
</evidence>
<dbReference type="STRING" id="1325564.NSJP_0023"/>
<dbReference type="KEGG" id="nja:NSJP_0023"/>
<dbReference type="SUPFAM" id="SSF53448">
    <property type="entry name" value="Nucleotide-diphospho-sugar transferases"/>
    <property type="match status" value="1"/>
</dbReference>
<dbReference type="Pfam" id="PF00483">
    <property type="entry name" value="NTP_transferase"/>
    <property type="match status" value="1"/>
</dbReference>
<proteinExistence type="inferred from homology"/>
<dbReference type="EMBL" id="LT828648">
    <property type="protein sequence ID" value="SLM46195.1"/>
    <property type="molecule type" value="Genomic_DNA"/>
</dbReference>
<protein>
    <recommendedName>
        <fullName evidence="3 7">UTP--glucose-1-phosphate uridylyltransferase</fullName>
        <ecNumber evidence="2 7">2.7.7.9</ecNumber>
    </recommendedName>
    <alternativeName>
        <fullName evidence="7">UDP-glucose pyrophosphorylase</fullName>
    </alternativeName>
</protein>
<evidence type="ECO:0000313" key="10">
    <source>
        <dbReference type="Proteomes" id="UP000192042"/>
    </source>
</evidence>
<dbReference type="PANTHER" id="PTHR43197:SF1">
    <property type="entry name" value="UTP--GLUCOSE-1-PHOSPHATE URIDYLYLTRANSFERASE"/>
    <property type="match status" value="1"/>
</dbReference>
<comment type="catalytic activity">
    <reaction evidence="6 7">
        <text>alpha-D-glucose 1-phosphate + UTP + H(+) = UDP-alpha-D-glucose + diphosphate</text>
        <dbReference type="Rhea" id="RHEA:19889"/>
        <dbReference type="ChEBI" id="CHEBI:15378"/>
        <dbReference type="ChEBI" id="CHEBI:33019"/>
        <dbReference type="ChEBI" id="CHEBI:46398"/>
        <dbReference type="ChEBI" id="CHEBI:58601"/>
        <dbReference type="ChEBI" id="CHEBI:58885"/>
        <dbReference type="EC" id="2.7.7.9"/>
    </reaction>
</comment>
<dbReference type="Gene3D" id="3.90.550.10">
    <property type="entry name" value="Spore Coat Polysaccharide Biosynthesis Protein SpsA, Chain A"/>
    <property type="match status" value="1"/>
</dbReference>
<keyword evidence="5 7" id="KW-0548">Nucleotidyltransferase</keyword>
<evidence type="ECO:0000256" key="3">
    <source>
        <dbReference type="ARBA" id="ARBA00019048"/>
    </source>
</evidence>
<evidence type="ECO:0000256" key="4">
    <source>
        <dbReference type="ARBA" id="ARBA00022679"/>
    </source>
</evidence>
<gene>
    <name evidence="9" type="primary">galU</name>
    <name evidence="9" type="ORF">NSJP_0023</name>
</gene>
<evidence type="ECO:0000256" key="6">
    <source>
        <dbReference type="ARBA" id="ARBA00048128"/>
    </source>
</evidence>
<feature type="domain" description="Nucleotidyl transferase" evidence="8">
    <location>
        <begin position="65"/>
        <end position="315"/>
    </location>
</feature>